<organism evidence="1 2">
    <name type="scientific">Capnocytophaga granulosa</name>
    <dbReference type="NCBI Taxonomy" id="45242"/>
    <lineage>
        <taxon>Bacteria</taxon>
        <taxon>Pseudomonadati</taxon>
        <taxon>Bacteroidota</taxon>
        <taxon>Flavobacteriia</taxon>
        <taxon>Flavobacteriales</taxon>
        <taxon>Flavobacteriaceae</taxon>
        <taxon>Capnocytophaga</taxon>
    </lineage>
</organism>
<accession>A0A1H2XX01</accession>
<dbReference type="AlphaFoldDB" id="A0A1H2XX01"/>
<dbReference type="Proteomes" id="UP000182771">
    <property type="component" value="Unassembled WGS sequence"/>
</dbReference>
<dbReference type="Gene3D" id="2.180.10.10">
    <property type="entry name" value="RHS repeat-associated core"/>
    <property type="match status" value="1"/>
</dbReference>
<dbReference type="GeneID" id="85018305"/>
<protein>
    <submittedName>
        <fullName evidence="1">YD repeat-containing protein</fullName>
    </submittedName>
</protein>
<keyword evidence="2" id="KW-1185">Reference proteome</keyword>
<evidence type="ECO:0000313" key="2">
    <source>
        <dbReference type="Proteomes" id="UP000182771"/>
    </source>
</evidence>
<reference evidence="1 2" key="1">
    <citation type="submission" date="2016-10" db="EMBL/GenBank/DDBJ databases">
        <authorList>
            <person name="Varghese N."/>
            <person name="Submissions S."/>
        </authorList>
    </citation>
    <scope>NUCLEOTIDE SEQUENCE [LARGE SCALE GENOMIC DNA]</scope>
    <source>
        <strain evidence="1 2">DSM 11449</strain>
    </source>
</reference>
<dbReference type="EMBL" id="FNND01000006">
    <property type="protein sequence ID" value="SDW97128.1"/>
    <property type="molecule type" value="Genomic_DNA"/>
</dbReference>
<proteinExistence type="predicted"/>
<dbReference type="RefSeq" id="WP_016419172.1">
    <property type="nucleotide sequence ID" value="NZ_FNND01000006.1"/>
</dbReference>
<comment type="caution">
    <text evidence="1">The sequence shown here is derived from an EMBL/GenBank/DDBJ whole genome shotgun (WGS) entry which is preliminary data.</text>
</comment>
<dbReference type="OrthoDB" id="1046747at2"/>
<evidence type="ECO:0000313" key="1">
    <source>
        <dbReference type="EMBL" id="SDW97128.1"/>
    </source>
</evidence>
<gene>
    <name evidence="1" type="ORF">SAMN05444420_10619</name>
</gene>
<sequence length="269" mass="31304">MKKLGIILLLAGTVAFGQNKKTGWDAAKLKGKVKTYRILDYRFDEQGKPFRGNSELLTEFNPKGRTTKMQVNNNGVLMSYHDTYNDQGYLIESVSKDEENKTLSTNLYEYDAQGNRIRHDLLTDKGDIFMSTFSKYNDKQQLIEKSNCVGGVCDDKSVFTYDDKGYLIREDKYKKDSLTSKTLYKNDEKGNPLERLTYDATDKLIKKVTSTYDKEGNETENVVYKEDGTIAQKKNYTYQYDKKKNWIKKTESENGEPYLIIEQKFEYYK</sequence>
<name>A0A1H2XX01_9FLAO</name>